<feature type="transmembrane region" description="Helical" evidence="1">
    <location>
        <begin position="314"/>
        <end position="332"/>
    </location>
</feature>
<feature type="transmembrane region" description="Helical" evidence="1">
    <location>
        <begin position="20"/>
        <end position="38"/>
    </location>
</feature>
<keyword evidence="1" id="KW-0812">Transmembrane</keyword>
<feature type="transmembrane region" description="Helical" evidence="1">
    <location>
        <begin position="290"/>
        <end position="308"/>
    </location>
</feature>
<keyword evidence="1" id="KW-0472">Membrane</keyword>
<feature type="transmembrane region" description="Helical" evidence="1">
    <location>
        <begin position="210"/>
        <end position="230"/>
    </location>
</feature>
<evidence type="ECO:0008006" key="4">
    <source>
        <dbReference type="Google" id="ProtNLM"/>
    </source>
</evidence>
<feature type="transmembrane region" description="Helical" evidence="1">
    <location>
        <begin position="83"/>
        <end position="104"/>
    </location>
</feature>
<name>A0A1X7KN89_9BACT</name>
<evidence type="ECO:0000313" key="2">
    <source>
        <dbReference type="EMBL" id="SMG42958.1"/>
    </source>
</evidence>
<sequence>MNFKQNQRLLLGFFRINDPYRLLILFLAVLLLRLPYMIGSDALVYETNWLLIGEALNSGNILYKDIITPIAPLAAGIYMMVEFLFGKSVLVLHILSILLVTYQFSLFNNIMLRNKAYNENSYIPALIYALMMSIFYDFFTLSPALISLTFILLVLDNIYLRIENKLQDATILKTGIFMGFAVLFYLPSIFFLIATILSFALLTSLVLRRYLLFLYGFIFPALIVSIFFYWKGGLEALYNQWILFNIFDKAEPVIDLQSILIISVFPVIIFLFALYKTFTATRFTNYQLRVQQVMFIMFLAAFGSWWISEQQAPFELLLFVPSFAFFIVHFVFQFKRKIIAEAFAITLTALLVTINFSIFYQNTRIHDIGNFNKLVSGESLYTELIREKSAIILGGHTDMYQSATRIATRFYHPKLSESILNDMSKKEQMIVLYDDIQQYQPEVIIDFLGLLKKGKVELAVLKEDYQQKSELLYVRNNANLTE</sequence>
<gene>
    <name evidence="2" type="ORF">SAMN05661096_02955</name>
</gene>
<dbReference type="STRING" id="1028.SAMN05661096_02955"/>
<feature type="transmembrane region" description="Helical" evidence="1">
    <location>
        <begin position="259"/>
        <end position="278"/>
    </location>
</feature>
<keyword evidence="3" id="KW-1185">Reference proteome</keyword>
<organism evidence="2 3">
    <name type="scientific">Marivirga sericea</name>
    <dbReference type="NCBI Taxonomy" id="1028"/>
    <lineage>
        <taxon>Bacteria</taxon>
        <taxon>Pseudomonadati</taxon>
        <taxon>Bacteroidota</taxon>
        <taxon>Cytophagia</taxon>
        <taxon>Cytophagales</taxon>
        <taxon>Marivirgaceae</taxon>
        <taxon>Marivirga</taxon>
    </lineage>
</organism>
<feature type="transmembrane region" description="Helical" evidence="1">
    <location>
        <begin position="175"/>
        <end position="203"/>
    </location>
</feature>
<dbReference type="EMBL" id="FXAW01000006">
    <property type="protein sequence ID" value="SMG42958.1"/>
    <property type="molecule type" value="Genomic_DNA"/>
</dbReference>
<protein>
    <recommendedName>
        <fullName evidence="4">Dolichyl-phosphate-mannose-protein mannosyltransferase</fullName>
    </recommendedName>
</protein>
<evidence type="ECO:0000256" key="1">
    <source>
        <dbReference type="SAM" id="Phobius"/>
    </source>
</evidence>
<dbReference type="OrthoDB" id="981402at2"/>
<dbReference type="AlphaFoldDB" id="A0A1X7KN89"/>
<accession>A0A1X7KN89</accession>
<feature type="transmembrane region" description="Helical" evidence="1">
    <location>
        <begin position="125"/>
        <end position="155"/>
    </location>
</feature>
<keyword evidence="1" id="KW-1133">Transmembrane helix</keyword>
<proteinExistence type="predicted"/>
<reference evidence="3" key="1">
    <citation type="submission" date="2017-04" db="EMBL/GenBank/DDBJ databases">
        <authorList>
            <person name="Varghese N."/>
            <person name="Submissions S."/>
        </authorList>
    </citation>
    <scope>NUCLEOTIDE SEQUENCE [LARGE SCALE GENOMIC DNA]</scope>
    <source>
        <strain evidence="3">DSM 4125</strain>
    </source>
</reference>
<dbReference type="Proteomes" id="UP000193804">
    <property type="component" value="Unassembled WGS sequence"/>
</dbReference>
<evidence type="ECO:0000313" key="3">
    <source>
        <dbReference type="Proteomes" id="UP000193804"/>
    </source>
</evidence>
<feature type="transmembrane region" description="Helical" evidence="1">
    <location>
        <begin position="339"/>
        <end position="360"/>
    </location>
</feature>